<evidence type="ECO:0000313" key="3">
    <source>
        <dbReference type="EMBL" id="CAI5745800.1"/>
    </source>
</evidence>
<feature type="region of interest" description="Disordered" evidence="1">
    <location>
        <begin position="820"/>
        <end position="839"/>
    </location>
</feature>
<gene>
    <name evidence="3" type="ORF">PDE001_LOCUS10844</name>
</gene>
<dbReference type="InterPro" id="IPR001849">
    <property type="entry name" value="PH_domain"/>
</dbReference>
<organism evidence="3 4">
    <name type="scientific">Peronospora destructor</name>
    <dbReference type="NCBI Taxonomy" id="86335"/>
    <lineage>
        <taxon>Eukaryota</taxon>
        <taxon>Sar</taxon>
        <taxon>Stramenopiles</taxon>
        <taxon>Oomycota</taxon>
        <taxon>Peronosporomycetes</taxon>
        <taxon>Peronosporales</taxon>
        <taxon>Peronosporaceae</taxon>
        <taxon>Peronospora</taxon>
    </lineage>
</organism>
<protein>
    <recommendedName>
        <fullName evidence="2">PH domain-containing protein</fullName>
    </recommendedName>
</protein>
<dbReference type="InterPro" id="IPR051707">
    <property type="entry name" value="PI-Interact_SigTrans_Reg"/>
</dbReference>
<feature type="domain" description="PH" evidence="2">
    <location>
        <begin position="718"/>
        <end position="808"/>
    </location>
</feature>
<feature type="domain" description="PH" evidence="2">
    <location>
        <begin position="598"/>
        <end position="688"/>
    </location>
</feature>
<keyword evidence="4" id="KW-1185">Reference proteome</keyword>
<dbReference type="Proteomes" id="UP001162029">
    <property type="component" value="Unassembled WGS sequence"/>
</dbReference>
<comment type="caution">
    <text evidence="3">The sequence shown here is derived from an EMBL/GenBank/DDBJ whole genome shotgun (WGS) entry which is preliminary data.</text>
</comment>
<accession>A0AAV0VCE0</accession>
<dbReference type="AlphaFoldDB" id="A0AAV0VCE0"/>
<proteinExistence type="predicted"/>
<sequence length="942" mass="105510">MATVPEYCGWGTKQGSKVRSWKKRYFILCGRELVYYSGAKTDGTGAGVGKKGCLRVLNVEDSPDRINGLLIHGEGGKTLKMTTASAHESRLLFRKLKEAMEEHEKSFRLSQKRSVAEKMELPLALKEVEHQKIETLDDTELVARKYSTAVCGGWVEKLGQRNKIWKKRYMSWTNGMLEYRKGPTEQLSAELNVTDARYSTEYSGAIEIEFGSEKLLSDSDTICIRTESIRDLNSWMCALCDAVGKPRLPQLPPFPLYQDSDKSRAISSSTQPLTPSDIFDRFSEDQVAAAGDRIKRGWLYEQGSNMSSWMLRYFVFSGNTLHHYKHVNTTSETLGNVASVTRSNESTGSLVVHFDGGSTLNVYGETKADTEAWYAALCKASWNSVENPMKRGSVSKEQEEEELEEDNGFGGWLLKKGQHFKTWKRRYFVLERSRLAYSAAAGSDVLGSGVVFEVNVGDLRPFCLNVRFQNGRLLHVVAPTEEAFSKWFDVLHTASNLVESFLSQGNGKVIIGEEFDNDIVENVNVNDVDVEFTAEDIFEYDMSLHDGEGASLWIAAMQNKPEYDALSSSSSEQYNENVAEAEIVSRASEASSRILSEPQGCVGWLMKEGGNIKSWKLRYFTLYGSTLSYYKSEKGSLLRSVNVVDVAVHPLIFQGLTISTVGGRMLIVQAESNENYNRWLTSIRGAVSGEKDRMTAGVAAPTMNTSMRNGSSVELEGLVSHSGWLLKEGQRFKTWKKRFFTLKNSALIYYSEIGGVARGHGRVKGAHEDDTKPNTLVIKFHSDKTMRVRAASEVEMKSWFQVFSQIHFLRNKTISDVSDDVVDSEGEGDDGESAAPMSRFDPSDYLNDAISNDTLMRLHDEEGKATFLESQNCTASTSRSFKGELTFDEEEEKEDMSLTIIGADYCRRLLAEDERVQEKRLAEKLANAEPPMTECTPCCILM</sequence>
<dbReference type="CDD" id="cd00821">
    <property type="entry name" value="PH"/>
    <property type="match status" value="1"/>
</dbReference>
<evidence type="ECO:0000256" key="1">
    <source>
        <dbReference type="SAM" id="MobiDB-lite"/>
    </source>
</evidence>
<dbReference type="SUPFAM" id="SSF50729">
    <property type="entry name" value="PH domain-like"/>
    <property type="match status" value="6"/>
</dbReference>
<feature type="domain" description="PH" evidence="2">
    <location>
        <begin position="406"/>
        <end position="496"/>
    </location>
</feature>
<dbReference type="EMBL" id="CANTFM010002320">
    <property type="protein sequence ID" value="CAI5745800.1"/>
    <property type="molecule type" value="Genomic_DNA"/>
</dbReference>
<dbReference type="Gene3D" id="2.30.29.30">
    <property type="entry name" value="Pleckstrin-homology domain (PH domain)/Phosphotyrosine-binding domain (PTB)"/>
    <property type="match status" value="6"/>
</dbReference>
<evidence type="ECO:0000259" key="2">
    <source>
        <dbReference type="PROSITE" id="PS50003"/>
    </source>
</evidence>
<feature type="domain" description="PH" evidence="2">
    <location>
        <begin position="292"/>
        <end position="382"/>
    </location>
</feature>
<name>A0AAV0VCE0_9STRA</name>
<dbReference type="SMART" id="SM00233">
    <property type="entry name" value="PH"/>
    <property type="match status" value="6"/>
</dbReference>
<feature type="domain" description="PH" evidence="2">
    <location>
        <begin position="4"/>
        <end position="244"/>
    </location>
</feature>
<evidence type="ECO:0000313" key="4">
    <source>
        <dbReference type="Proteomes" id="UP001162029"/>
    </source>
</evidence>
<dbReference type="PANTHER" id="PTHR14336">
    <property type="entry name" value="TANDEM PH DOMAIN CONTAINING PROTEIN"/>
    <property type="match status" value="1"/>
</dbReference>
<feature type="compositionally biased region" description="Acidic residues" evidence="1">
    <location>
        <begin position="820"/>
        <end position="832"/>
    </location>
</feature>
<reference evidence="3" key="1">
    <citation type="submission" date="2022-12" db="EMBL/GenBank/DDBJ databases">
        <authorList>
            <person name="Webb A."/>
        </authorList>
    </citation>
    <scope>NUCLEOTIDE SEQUENCE</scope>
    <source>
        <strain evidence="3">Pd1</strain>
    </source>
</reference>
<dbReference type="PROSITE" id="PS50003">
    <property type="entry name" value="PH_DOMAIN"/>
    <property type="match status" value="5"/>
</dbReference>
<dbReference type="Pfam" id="PF00169">
    <property type="entry name" value="PH"/>
    <property type="match status" value="5"/>
</dbReference>
<dbReference type="InterPro" id="IPR011993">
    <property type="entry name" value="PH-like_dom_sf"/>
</dbReference>
<dbReference type="PANTHER" id="PTHR14336:SF16">
    <property type="entry name" value="PH DOMAIN-CONTAINING PROTEIN"/>
    <property type="match status" value="1"/>
</dbReference>